<comment type="caution">
    <text evidence="1">The sequence shown here is derived from an EMBL/GenBank/DDBJ whole genome shotgun (WGS) entry which is preliminary data.</text>
</comment>
<organism evidence="1">
    <name type="scientific">bioreactor metagenome</name>
    <dbReference type="NCBI Taxonomy" id="1076179"/>
    <lineage>
        <taxon>unclassified sequences</taxon>
        <taxon>metagenomes</taxon>
        <taxon>ecological metagenomes</taxon>
    </lineage>
</organism>
<accession>A0A645C6V2</accession>
<sequence>MVADVRMNAIGKVEWSRALRQVDDLPLRREHENVLAEEILHDAVDKFLAVLGRILCFDDLAQPAGFAIEQALNRTAFLIHPVRGNAVFRGAVHFLRSNLHFKRDSVRRKQRRMERAVHVRFWRCDVVFESTRNRFPVCVNHAERGVTVVDGVHDDANRD</sequence>
<gene>
    <name evidence="1" type="ORF">SDC9_120392</name>
</gene>
<dbReference type="EMBL" id="VSSQ01025348">
    <property type="protein sequence ID" value="MPM73412.1"/>
    <property type="molecule type" value="Genomic_DNA"/>
</dbReference>
<protein>
    <submittedName>
        <fullName evidence="1">Uncharacterized protein</fullName>
    </submittedName>
</protein>
<name>A0A645C6V2_9ZZZZ</name>
<evidence type="ECO:0000313" key="1">
    <source>
        <dbReference type="EMBL" id="MPM73412.1"/>
    </source>
</evidence>
<proteinExistence type="predicted"/>
<dbReference type="AlphaFoldDB" id="A0A645C6V2"/>
<reference evidence="1" key="1">
    <citation type="submission" date="2019-08" db="EMBL/GenBank/DDBJ databases">
        <authorList>
            <person name="Kucharzyk K."/>
            <person name="Murdoch R.W."/>
            <person name="Higgins S."/>
            <person name="Loffler F."/>
        </authorList>
    </citation>
    <scope>NUCLEOTIDE SEQUENCE</scope>
</reference>